<keyword evidence="1" id="KW-0472">Membrane</keyword>
<evidence type="ECO:0000313" key="2">
    <source>
        <dbReference type="EMBL" id="KAF2184882.1"/>
    </source>
</evidence>
<sequence>MVCQDVHCGVWINWNKGRYFGSTVTLPQESGFILIAFLALFVRFAGSHLWGVVCFTIHQIRATSSDQDDFYHQTQVLLRNASSESSVLWNMTMLWWSRKRGNIFLRCLPVVLVSALHVTALGAAGLLSSRFITVGDVAVAKGSICGWMAEISTNADLTNDTIGTDTANALLVAGRWTYKKSLTYSHTCYREHLETRNSLCQLYTQPRIESSVNMSSTCPFTKEICDSSAISIDTGFIDSDIHLGINSPKQDRISCRKVMTCAPLLGERYTDGWLPFPEELPNAIPNDTLKSYYFGPSTSPDGLIYSNSTFSIGNFSNYFVQIPYDFWLAKSFVANTSESTFLPIEDLSVRDSDIFIIGLRNMASYISEVKDPWFNASYRIPESNPPLFVATNDLSFMACAAQYQFCSNSDCSPLTGLYGITPDRQQNPKLSPIQLAVFQLLWKAVWASQLSYTILLLREELLLAQDYQWDRSFMSAPLPDNHWKNEIWNFHNVSLALLQRRVVEFASPPDVRVRPGVSSLQHIVRPELPELLKLCNAVKIRTTAYSNFSVLALVLTIVGGLLIIGLNLTLSTVVEWAQKRSRKYLYKRLEWIETSDLHLHRMACEGRGIGPWNGREGIPRMMVAEQRFSLSGLSLKGWPSGAGS</sequence>
<proteinExistence type="predicted"/>
<protein>
    <submittedName>
        <fullName evidence="2">Uncharacterized protein</fullName>
    </submittedName>
</protein>
<keyword evidence="1" id="KW-0812">Transmembrane</keyword>
<accession>A0A6A6E2D9</accession>
<keyword evidence="1" id="KW-1133">Transmembrane helix</keyword>
<reference evidence="2" key="1">
    <citation type="journal article" date="2020" name="Stud. Mycol.">
        <title>101 Dothideomycetes genomes: a test case for predicting lifestyles and emergence of pathogens.</title>
        <authorList>
            <person name="Haridas S."/>
            <person name="Albert R."/>
            <person name="Binder M."/>
            <person name="Bloem J."/>
            <person name="Labutti K."/>
            <person name="Salamov A."/>
            <person name="Andreopoulos B."/>
            <person name="Baker S."/>
            <person name="Barry K."/>
            <person name="Bills G."/>
            <person name="Bluhm B."/>
            <person name="Cannon C."/>
            <person name="Castanera R."/>
            <person name="Culley D."/>
            <person name="Daum C."/>
            <person name="Ezra D."/>
            <person name="Gonzalez J."/>
            <person name="Henrissat B."/>
            <person name="Kuo A."/>
            <person name="Liang C."/>
            <person name="Lipzen A."/>
            <person name="Lutzoni F."/>
            <person name="Magnuson J."/>
            <person name="Mondo S."/>
            <person name="Nolan M."/>
            <person name="Ohm R."/>
            <person name="Pangilinan J."/>
            <person name="Park H.-J."/>
            <person name="Ramirez L."/>
            <person name="Alfaro M."/>
            <person name="Sun H."/>
            <person name="Tritt A."/>
            <person name="Yoshinaga Y."/>
            <person name="Zwiers L.-H."/>
            <person name="Turgeon B."/>
            <person name="Goodwin S."/>
            <person name="Spatafora J."/>
            <person name="Crous P."/>
            <person name="Grigoriev I."/>
        </authorList>
    </citation>
    <scope>NUCLEOTIDE SEQUENCE</scope>
    <source>
        <strain evidence="2">CBS 207.26</strain>
    </source>
</reference>
<evidence type="ECO:0000256" key="1">
    <source>
        <dbReference type="SAM" id="Phobius"/>
    </source>
</evidence>
<gene>
    <name evidence="2" type="ORF">K469DRAFT_633197</name>
</gene>
<feature type="transmembrane region" description="Helical" evidence="1">
    <location>
        <begin position="32"/>
        <end position="57"/>
    </location>
</feature>
<evidence type="ECO:0000313" key="3">
    <source>
        <dbReference type="Proteomes" id="UP000800200"/>
    </source>
</evidence>
<feature type="transmembrane region" description="Helical" evidence="1">
    <location>
        <begin position="103"/>
        <end position="127"/>
    </location>
</feature>
<dbReference type="AlphaFoldDB" id="A0A6A6E2D9"/>
<dbReference type="EMBL" id="ML994636">
    <property type="protein sequence ID" value="KAF2184882.1"/>
    <property type="molecule type" value="Genomic_DNA"/>
</dbReference>
<dbReference type="Proteomes" id="UP000800200">
    <property type="component" value="Unassembled WGS sequence"/>
</dbReference>
<feature type="transmembrane region" description="Helical" evidence="1">
    <location>
        <begin position="548"/>
        <end position="574"/>
    </location>
</feature>
<dbReference type="OrthoDB" id="3540210at2759"/>
<name>A0A6A6E2D9_9PEZI</name>
<organism evidence="2 3">
    <name type="scientific">Zopfia rhizophila CBS 207.26</name>
    <dbReference type="NCBI Taxonomy" id="1314779"/>
    <lineage>
        <taxon>Eukaryota</taxon>
        <taxon>Fungi</taxon>
        <taxon>Dikarya</taxon>
        <taxon>Ascomycota</taxon>
        <taxon>Pezizomycotina</taxon>
        <taxon>Dothideomycetes</taxon>
        <taxon>Dothideomycetes incertae sedis</taxon>
        <taxon>Zopfiaceae</taxon>
        <taxon>Zopfia</taxon>
    </lineage>
</organism>
<keyword evidence="3" id="KW-1185">Reference proteome</keyword>